<accession>A0A5C9AF68</accession>
<evidence type="ECO:0000313" key="1">
    <source>
        <dbReference type="EMBL" id="TXS99585.1"/>
    </source>
</evidence>
<dbReference type="Proteomes" id="UP000321461">
    <property type="component" value="Unassembled WGS sequence"/>
</dbReference>
<organism evidence="1 2">
    <name type="scientific">Escherichia coli</name>
    <dbReference type="NCBI Taxonomy" id="562"/>
    <lineage>
        <taxon>Bacteria</taxon>
        <taxon>Pseudomonadati</taxon>
        <taxon>Pseudomonadota</taxon>
        <taxon>Gammaproteobacteria</taxon>
        <taxon>Enterobacterales</taxon>
        <taxon>Enterobacteriaceae</taxon>
        <taxon>Escherichia</taxon>
    </lineage>
</organism>
<evidence type="ECO:0000313" key="2">
    <source>
        <dbReference type="Proteomes" id="UP000321461"/>
    </source>
</evidence>
<protein>
    <submittedName>
        <fullName evidence="1">Transcriptional regulator</fullName>
    </submittedName>
</protein>
<gene>
    <name evidence="1" type="ORF">FWK02_22010</name>
</gene>
<sequence length="28" mass="3430">QIKKSMVSIPIRWLRQIFVMITYLKIHS</sequence>
<reference evidence="1 2" key="1">
    <citation type="submission" date="2019-08" db="EMBL/GenBank/DDBJ databases">
        <title>Whole genome analysis of cultivated E. coli strains isolated from CD patients and healthy donors.</title>
        <authorList>
            <person name="Siniagina M.N."/>
            <person name="Markelova M.I."/>
            <person name="Laikov A.V."/>
            <person name="Boulygina E.A."/>
            <person name="Khusnutdinova D.R."/>
            <person name="Kharchenko A."/>
            <person name="Grigoryeva T.V."/>
        </authorList>
    </citation>
    <scope>NUCLEOTIDE SEQUENCE [LARGE SCALE GENOMIC DNA]</scope>
    <source>
        <strain evidence="1 2">3_77_5</strain>
    </source>
</reference>
<dbReference type="AlphaFoldDB" id="A0A5C9AF68"/>
<proteinExistence type="predicted"/>
<dbReference type="EMBL" id="VSBS01000947">
    <property type="protein sequence ID" value="TXS99585.1"/>
    <property type="molecule type" value="Genomic_DNA"/>
</dbReference>
<feature type="non-terminal residue" evidence="1">
    <location>
        <position position="1"/>
    </location>
</feature>
<name>A0A5C9AF68_ECOLX</name>
<comment type="caution">
    <text evidence="1">The sequence shown here is derived from an EMBL/GenBank/DDBJ whole genome shotgun (WGS) entry which is preliminary data.</text>
</comment>